<organism evidence="1 2">
    <name type="scientific">Uabimicrobium amorphum</name>
    <dbReference type="NCBI Taxonomy" id="2596890"/>
    <lineage>
        <taxon>Bacteria</taxon>
        <taxon>Pseudomonadati</taxon>
        <taxon>Planctomycetota</taxon>
        <taxon>Candidatus Uabimicrobiia</taxon>
        <taxon>Candidatus Uabimicrobiales</taxon>
        <taxon>Candidatus Uabimicrobiaceae</taxon>
        <taxon>Candidatus Uabimicrobium</taxon>
    </lineage>
</organism>
<gene>
    <name evidence="1" type="ORF">UABAM_01152</name>
</gene>
<accession>A0A5S9F2T5</accession>
<protein>
    <submittedName>
        <fullName evidence="1">Uncharacterized protein</fullName>
    </submittedName>
</protein>
<name>A0A5S9F2T5_UABAM</name>
<dbReference type="EMBL" id="AP019860">
    <property type="protein sequence ID" value="BBM82809.1"/>
    <property type="molecule type" value="Genomic_DNA"/>
</dbReference>
<evidence type="ECO:0000313" key="1">
    <source>
        <dbReference type="EMBL" id="BBM82809.1"/>
    </source>
</evidence>
<proteinExistence type="predicted"/>
<keyword evidence="2" id="KW-1185">Reference proteome</keyword>
<dbReference type="RefSeq" id="WP_151967036.1">
    <property type="nucleotide sequence ID" value="NZ_AP019860.1"/>
</dbReference>
<reference evidence="1 2" key="1">
    <citation type="submission" date="2019-08" db="EMBL/GenBank/DDBJ databases">
        <title>Complete genome sequence of Candidatus Uab amorphum.</title>
        <authorList>
            <person name="Shiratori T."/>
            <person name="Suzuki S."/>
            <person name="Kakizawa Y."/>
            <person name="Ishida K."/>
        </authorList>
    </citation>
    <scope>NUCLEOTIDE SEQUENCE [LARGE SCALE GENOMIC DNA]</scope>
    <source>
        <strain evidence="1 2">SRT547</strain>
    </source>
</reference>
<dbReference type="Proteomes" id="UP000326354">
    <property type="component" value="Chromosome"/>
</dbReference>
<evidence type="ECO:0000313" key="2">
    <source>
        <dbReference type="Proteomes" id="UP000326354"/>
    </source>
</evidence>
<dbReference type="KEGG" id="uam:UABAM_01152"/>
<dbReference type="AlphaFoldDB" id="A0A5S9F2T5"/>
<sequence>MPKFLLLLFFITVTHSQQAQKLQEYTSIKIARMDHDATVKLKMEFFYSSKNTVRCEVTWEGGAELMLKRIHKDDRHLQKQQLRKLSEKRLKKTQALQKIAVTYDCLHREIVLHLVKNREESGLAHNISVKLQVVDTPHKFTIKWPLGRKKFAEELKKIEPKEQKGSLLNSVECRKKPGLFVTTYPAGSDVYEKVVPGKKWKIEIHDNTDIKPRKPAIVKISH</sequence>